<sequence>MFLYKCCSAVRCCFLLHLEYIAFYVHTLTCFFFSGLGELDPSNLADFGNESFLPKTQGTRPQNVRCGLASEQKCVRTLDDWDRIRYDRTKSGDILLYDGYRYDRRASYNDIMYWGCAKKRLNCNVYMITHKNKPTYVAISGVHNHL</sequence>
<proteinExistence type="predicted"/>
<reference evidence="5 6" key="1">
    <citation type="journal article" date="2007" name="Nature">
        <title>Evolution of genes and genomes on the Drosophila phylogeny.</title>
        <authorList>
            <consortium name="Drosophila 12 Genomes Consortium"/>
            <person name="Clark A.G."/>
            <person name="Eisen M.B."/>
            <person name="Smith D.R."/>
            <person name="Bergman C.M."/>
            <person name="Oliver B."/>
            <person name="Markow T.A."/>
            <person name="Kaufman T.C."/>
            <person name="Kellis M."/>
            <person name="Gelbart W."/>
            <person name="Iyer V.N."/>
            <person name="Pollard D.A."/>
            <person name="Sackton T.B."/>
            <person name="Larracuente A.M."/>
            <person name="Singh N.D."/>
            <person name="Abad J.P."/>
            <person name="Abt D.N."/>
            <person name="Adryan B."/>
            <person name="Aguade M."/>
            <person name="Akashi H."/>
            <person name="Anderson W.W."/>
            <person name="Aquadro C.F."/>
            <person name="Ardell D.H."/>
            <person name="Arguello R."/>
            <person name="Artieri C.G."/>
            <person name="Barbash D.A."/>
            <person name="Barker D."/>
            <person name="Barsanti P."/>
            <person name="Batterham P."/>
            <person name="Batzoglou S."/>
            <person name="Begun D."/>
            <person name="Bhutkar A."/>
            <person name="Blanco E."/>
            <person name="Bosak S.A."/>
            <person name="Bradley R.K."/>
            <person name="Brand A.D."/>
            <person name="Brent M.R."/>
            <person name="Brooks A.N."/>
            <person name="Brown R.H."/>
            <person name="Butlin R.K."/>
            <person name="Caggese C."/>
            <person name="Calvi B.R."/>
            <person name="Bernardo de Carvalho A."/>
            <person name="Caspi A."/>
            <person name="Castrezana S."/>
            <person name="Celniker S.E."/>
            <person name="Chang J.L."/>
            <person name="Chapple C."/>
            <person name="Chatterji S."/>
            <person name="Chinwalla A."/>
            <person name="Civetta A."/>
            <person name="Clifton S.W."/>
            <person name="Comeron J.M."/>
            <person name="Costello J.C."/>
            <person name="Coyne J.A."/>
            <person name="Daub J."/>
            <person name="David R.G."/>
            <person name="Delcher A.L."/>
            <person name="Delehaunty K."/>
            <person name="Do C.B."/>
            <person name="Ebling H."/>
            <person name="Edwards K."/>
            <person name="Eickbush T."/>
            <person name="Evans J.D."/>
            <person name="Filipski A."/>
            <person name="Findeiss S."/>
            <person name="Freyhult E."/>
            <person name="Fulton L."/>
            <person name="Fulton R."/>
            <person name="Garcia A.C."/>
            <person name="Gardiner A."/>
            <person name="Garfield D.A."/>
            <person name="Garvin B.E."/>
            <person name="Gibson G."/>
            <person name="Gilbert D."/>
            <person name="Gnerre S."/>
            <person name="Godfrey J."/>
            <person name="Good R."/>
            <person name="Gotea V."/>
            <person name="Gravely B."/>
            <person name="Greenberg A.J."/>
            <person name="Griffiths-Jones S."/>
            <person name="Gross S."/>
            <person name="Guigo R."/>
            <person name="Gustafson E.A."/>
            <person name="Haerty W."/>
            <person name="Hahn M.W."/>
            <person name="Halligan D.L."/>
            <person name="Halpern A.L."/>
            <person name="Halter G.M."/>
            <person name="Han M.V."/>
            <person name="Heger A."/>
            <person name="Hillier L."/>
            <person name="Hinrichs A.S."/>
            <person name="Holmes I."/>
            <person name="Hoskins R.A."/>
            <person name="Hubisz M.J."/>
            <person name="Hultmark D."/>
            <person name="Huntley M.A."/>
            <person name="Jaffe D.B."/>
            <person name="Jagadeeshan S."/>
            <person name="Jeck W.R."/>
            <person name="Johnson J."/>
            <person name="Jones C.D."/>
            <person name="Jordan W.C."/>
            <person name="Karpen G.H."/>
            <person name="Kataoka E."/>
            <person name="Keightley P.D."/>
            <person name="Kheradpour P."/>
            <person name="Kirkness E.F."/>
            <person name="Koerich L.B."/>
            <person name="Kristiansen K."/>
            <person name="Kudrna D."/>
            <person name="Kulathinal R.J."/>
            <person name="Kumar S."/>
            <person name="Kwok R."/>
            <person name="Lander E."/>
            <person name="Langley C.H."/>
            <person name="Lapoint R."/>
            <person name="Lazzaro B.P."/>
            <person name="Lee S.J."/>
            <person name="Levesque L."/>
            <person name="Li R."/>
            <person name="Lin C.F."/>
            <person name="Lin M.F."/>
            <person name="Lindblad-Toh K."/>
            <person name="Llopart A."/>
            <person name="Long M."/>
            <person name="Low L."/>
            <person name="Lozovsky E."/>
            <person name="Lu J."/>
            <person name="Luo M."/>
            <person name="Machado C.A."/>
            <person name="Makalowski W."/>
            <person name="Marzo M."/>
            <person name="Matsuda M."/>
            <person name="Matzkin L."/>
            <person name="McAllister B."/>
            <person name="McBride C.S."/>
            <person name="McKernan B."/>
            <person name="McKernan K."/>
            <person name="Mendez-Lago M."/>
            <person name="Minx P."/>
            <person name="Mollenhauer M.U."/>
            <person name="Montooth K."/>
            <person name="Mount S.M."/>
            <person name="Mu X."/>
            <person name="Myers E."/>
            <person name="Negre B."/>
            <person name="Newfeld S."/>
            <person name="Nielsen R."/>
            <person name="Noor M.A."/>
            <person name="O'Grady P."/>
            <person name="Pachter L."/>
            <person name="Papaceit M."/>
            <person name="Parisi M.J."/>
            <person name="Parisi M."/>
            <person name="Parts L."/>
            <person name="Pedersen J.S."/>
            <person name="Pesole G."/>
            <person name="Phillippy A.M."/>
            <person name="Ponting C.P."/>
            <person name="Pop M."/>
            <person name="Porcelli D."/>
            <person name="Powell J.R."/>
            <person name="Prohaska S."/>
            <person name="Pruitt K."/>
            <person name="Puig M."/>
            <person name="Quesneville H."/>
            <person name="Ram K.R."/>
            <person name="Rand D."/>
            <person name="Rasmussen M.D."/>
            <person name="Reed L.K."/>
            <person name="Reenan R."/>
            <person name="Reily A."/>
            <person name="Remington K.A."/>
            <person name="Rieger T.T."/>
            <person name="Ritchie M.G."/>
            <person name="Robin C."/>
            <person name="Rogers Y.H."/>
            <person name="Rohde C."/>
            <person name="Rozas J."/>
            <person name="Rubenfield M.J."/>
            <person name="Ruiz A."/>
            <person name="Russo S."/>
            <person name="Salzberg S.L."/>
            <person name="Sanchez-Gracia A."/>
            <person name="Saranga D.J."/>
            <person name="Sato H."/>
            <person name="Schaeffer S.W."/>
            <person name="Schatz M.C."/>
            <person name="Schlenke T."/>
            <person name="Schwartz R."/>
            <person name="Segarra C."/>
            <person name="Singh R.S."/>
            <person name="Sirot L."/>
            <person name="Sirota M."/>
            <person name="Sisneros N.B."/>
            <person name="Smith C.D."/>
            <person name="Smith T.F."/>
            <person name="Spieth J."/>
            <person name="Stage D.E."/>
            <person name="Stark A."/>
            <person name="Stephan W."/>
            <person name="Strausberg R.L."/>
            <person name="Strempel S."/>
            <person name="Sturgill D."/>
            <person name="Sutton G."/>
            <person name="Sutton G.G."/>
            <person name="Tao W."/>
            <person name="Teichmann S."/>
            <person name="Tobari Y.N."/>
            <person name="Tomimura Y."/>
            <person name="Tsolas J.M."/>
            <person name="Valente V.L."/>
            <person name="Venter E."/>
            <person name="Venter J.C."/>
            <person name="Vicario S."/>
            <person name="Vieira F.G."/>
            <person name="Vilella A.J."/>
            <person name="Villasante A."/>
            <person name="Walenz B."/>
            <person name="Wang J."/>
            <person name="Wasserman M."/>
            <person name="Watts T."/>
            <person name="Wilson D."/>
            <person name="Wilson R.K."/>
            <person name="Wing R.A."/>
            <person name="Wolfner M.F."/>
            <person name="Wong A."/>
            <person name="Wong G.K."/>
            <person name="Wu C.I."/>
            <person name="Wu G."/>
            <person name="Yamamoto D."/>
            <person name="Yang H.P."/>
            <person name="Yang S.P."/>
            <person name="Yorke J.A."/>
            <person name="Yoshida K."/>
            <person name="Zdobnov E."/>
            <person name="Zhang P."/>
            <person name="Zhang Y."/>
            <person name="Zimin A.V."/>
            <person name="Baldwin J."/>
            <person name="Abdouelleil A."/>
            <person name="Abdulkadir J."/>
            <person name="Abebe A."/>
            <person name="Abera B."/>
            <person name="Abreu J."/>
            <person name="Acer S.C."/>
            <person name="Aftuck L."/>
            <person name="Alexander A."/>
            <person name="An P."/>
            <person name="Anderson E."/>
            <person name="Anderson S."/>
            <person name="Arachi H."/>
            <person name="Azer M."/>
            <person name="Bachantsang P."/>
            <person name="Barry A."/>
            <person name="Bayul T."/>
            <person name="Berlin A."/>
            <person name="Bessette D."/>
            <person name="Bloom T."/>
            <person name="Blye J."/>
            <person name="Boguslavskiy L."/>
            <person name="Bonnet C."/>
            <person name="Boukhgalter B."/>
            <person name="Bourzgui I."/>
            <person name="Brown A."/>
            <person name="Cahill P."/>
            <person name="Channer S."/>
            <person name="Cheshatsang Y."/>
            <person name="Chuda L."/>
            <person name="Citroen M."/>
            <person name="Collymore A."/>
            <person name="Cooke P."/>
            <person name="Costello M."/>
            <person name="D'Aco K."/>
            <person name="Daza R."/>
            <person name="De Haan G."/>
            <person name="DeGray S."/>
            <person name="DeMaso C."/>
            <person name="Dhargay N."/>
            <person name="Dooley K."/>
            <person name="Dooley E."/>
            <person name="Doricent M."/>
            <person name="Dorje P."/>
            <person name="Dorjee K."/>
            <person name="Dupes A."/>
            <person name="Elong R."/>
            <person name="Falk J."/>
            <person name="Farina A."/>
            <person name="Faro S."/>
            <person name="Ferguson D."/>
            <person name="Fisher S."/>
            <person name="Foley C.D."/>
            <person name="Franke A."/>
            <person name="Friedrich D."/>
            <person name="Gadbois L."/>
            <person name="Gearin G."/>
            <person name="Gearin C.R."/>
            <person name="Giannoukos G."/>
            <person name="Goode T."/>
            <person name="Graham J."/>
            <person name="Grandbois E."/>
            <person name="Grewal S."/>
            <person name="Gyaltsen K."/>
            <person name="Hafez N."/>
            <person name="Hagos B."/>
            <person name="Hall J."/>
            <person name="Henson C."/>
            <person name="Hollinger A."/>
            <person name="Honan T."/>
            <person name="Huard M.D."/>
            <person name="Hughes L."/>
            <person name="Hurhula B."/>
            <person name="Husby M.E."/>
            <person name="Kamat A."/>
            <person name="Kanga B."/>
            <person name="Kashin S."/>
            <person name="Khazanovich D."/>
            <person name="Kisner P."/>
            <person name="Lance K."/>
            <person name="Lara M."/>
            <person name="Lee W."/>
            <person name="Lennon N."/>
            <person name="Letendre F."/>
            <person name="LeVine R."/>
            <person name="Lipovsky A."/>
            <person name="Liu X."/>
            <person name="Liu J."/>
            <person name="Liu S."/>
            <person name="Lokyitsang T."/>
            <person name="Lokyitsang Y."/>
            <person name="Lubonja R."/>
            <person name="Lui A."/>
            <person name="MacDonald P."/>
            <person name="Magnisalis V."/>
            <person name="Maru K."/>
            <person name="Matthews C."/>
            <person name="McCusker W."/>
            <person name="McDonough S."/>
            <person name="Mehta T."/>
            <person name="Meldrim J."/>
            <person name="Meneus L."/>
            <person name="Mihai O."/>
            <person name="Mihalev A."/>
            <person name="Mihova T."/>
            <person name="Mittelman R."/>
            <person name="Mlenga V."/>
            <person name="Montmayeur A."/>
            <person name="Mulrain L."/>
            <person name="Navidi A."/>
            <person name="Naylor J."/>
            <person name="Negash T."/>
            <person name="Nguyen T."/>
            <person name="Nguyen N."/>
            <person name="Nicol R."/>
            <person name="Norbu C."/>
            <person name="Norbu N."/>
            <person name="Novod N."/>
            <person name="O'Neill B."/>
            <person name="Osman S."/>
            <person name="Markiewicz E."/>
            <person name="Oyono O.L."/>
            <person name="Patti C."/>
            <person name="Phunkhang P."/>
            <person name="Pierre F."/>
            <person name="Priest M."/>
            <person name="Raghuraman S."/>
            <person name="Rege F."/>
            <person name="Reyes R."/>
            <person name="Rise C."/>
            <person name="Rogov P."/>
            <person name="Ross K."/>
            <person name="Ryan E."/>
            <person name="Settipalli S."/>
            <person name="Shea T."/>
            <person name="Sherpa N."/>
            <person name="Shi L."/>
            <person name="Shih D."/>
            <person name="Sparrow T."/>
            <person name="Spaulding J."/>
            <person name="Stalker J."/>
            <person name="Stange-Thomann N."/>
            <person name="Stavropoulos S."/>
            <person name="Stone C."/>
            <person name="Strader C."/>
            <person name="Tesfaye S."/>
            <person name="Thomson T."/>
            <person name="Thoulutsang Y."/>
            <person name="Thoulutsang D."/>
            <person name="Topham K."/>
            <person name="Topping I."/>
            <person name="Tsamla T."/>
            <person name="Vassiliev H."/>
            <person name="Vo A."/>
            <person name="Wangchuk T."/>
            <person name="Wangdi T."/>
            <person name="Weiand M."/>
            <person name="Wilkinson J."/>
            <person name="Wilson A."/>
            <person name="Yadav S."/>
            <person name="Young G."/>
            <person name="Yu Q."/>
            <person name="Zembek L."/>
            <person name="Zhong D."/>
            <person name="Zimmer A."/>
            <person name="Zwirko Z."/>
            <person name="Jaffe D.B."/>
            <person name="Alvarez P."/>
            <person name="Brockman W."/>
            <person name="Butler J."/>
            <person name="Chin C."/>
            <person name="Gnerre S."/>
            <person name="Grabherr M."/>
            <person name="Kleber M."/>
            <person name="Mauceli E."/>
            <person name="MacCallum I."/>
        </authorList>
    </citation>
    <scope>NUCLEOTIDE SEQUENCE [LARGE SCALE GENOMIC DNA]</scope>
    <source>
        <strain evidence="5 6">TSC#14021-0224.01</strain>
    </source>
</reference>
<keyword evidence="3" id="KW-0862">Zinc</keyword>
<keyword evidence="6" id="KW-1185">Reference proteome</keyword>
<dbReference type="PhylomeDB" id="B3P022"/>
<name>B3P022_DROER</name>
<dbReference type="AlphaFoldDB" id="B3P022"/>
<keyword evidence="2" id="KW-0863">Zinc-finger</keyword>
<dbReference type="Pfam" id="PF04500">
    <property type="entry name" value="FLYWCH"/>
    <property type="match status" value="1"/>
</dbReference>
<evidence type="ECO:0000259" key="4">
    <source>
        <dbReference type="Pfam" id="PF04500"/>
    </source>
</evidence>
<dbReference type="HOGENOM" id="CLU_148888_0_0_1"/>
<organism evidence="5 6">
    <name type="scientific">Drosophila erecta</name>
    <name type="common">Fruit fly</name>
    <dbReference type="NCBI Taxonomy" id="7220"/>
    <lineage>
        <taxon>Eukaryota</taxon>
        <taxon>Metazoa</taxon>
        <taxon>Ecdysozoa</taxon>
        <taxon>Arthropoda</taxon>
        <taxon>Hexapoda</taxon>
        <taxon>Insecta</taxon>
        <taxon>Pterygota</taxon>
        <taxon>Neoptera</taxon>
        <taxon>Endopterygota</taxon>
        <taxon>Diptera</taxon>
        <taxon>Brachycera</taxon>
        <taxon>Muscomorpha</taxon>
        <taxon>Ephydroidea</taxon>
        <taxon>Drosophilidae</taxon>
        <taxon>Drosophila</taxon>
        <taxon>Sophophora</taxon>
    </lineage>
</organism>
<reference evidence="5 6" key="2">
    <citation type="journal article" date="2008" name="Bioinformatics">
        <title>Assembly reconciliation.</title>
        <authorList>
            <person name="Zimin A.V."/>
            <person name="Smith D.R."/>
            <person name="Sutton G."/>
            <person name="Yorke J.A."/>
        </authorList>
    </citation>
    <scope>NUCLEOTIDE SEQUENCE [LARGE SCALE GENOMIC DNA]</scope>
    <source>
        <strain evidence="5 6">TSC#14021-0224.01</strain>
    </source>
</reference>
<protein>
    <submittedName>
        <fullName evidence="5">GG16503</fullName>
    </submittedName>
</protein>
<dbReference type="InterPro" id="IPR007588">
    <property type="entry name" value="Znf_FLYWCH"/>
</dbReference>
<accession>B3P022</accession>
<evidence type="ECO:0000313" key="5">
    <source>
        <dbReference type="EMBL" id="EDV48258.1"/>
    </source>
</evidence>
<dbReference type="Proteomes" id="UP000008711">
    <property type="component" value="Unassembled WGS sequence"/>
</dbReference>
<feature type="domain" description="FLYWCH-type" evidence="4">
    <location>
        <begin position="88"/>
        <end position="145"/>
    </location>
</feature>
<dbReference type="OrthoDB" id="2311693at2759"/>
<evidence type="ECO:0000256" key="3">
    <source>
        <dbReference type="ARBA" id="ARBA00022833"/>
    </source>
</evidence>
<dbReference type="EMBL" id="CH954181">
    <property type="protein sequence ID" value="EDV48258.1"/>
    <property type="molecule type" value="Genomic_DNA"/>
</dbReference>
<dbReference type="eggNOG" id="ENOG502T9BW">
    <property type="taxonomic scope" value="Eukaryota"/>
</dbReference>
<evidence type="ECO:0000313" key="6">
    <source>
        <dbReference type="Proteomes" id="UP000008711"/>
    </source>
</evidence>
<dbReference type="OMA" id="KGTRPQN"/>
<gene>
    <name evidence="5" type="primary">Dere\GG16503</name>
    <name evidence="5" type="ORF">Dere_GG16503</name>
</gene>
<keyword evidence="1" id="KW-0479">Metal-binding</keyword>
<dbReference type="Gene3D" id="2.20.25.240">
    <property type="match status" value="1"/>
</dbReference>
<evidence type="ECO:0000256" key="1">
    <source>
        <dbReference type="ARBA" id="ARBA00022723"/>
    </source>
</evidence>
<dbReference type="GO" id="GO:0008270">
    <property type="term" value="F:zinc ion binding"/>
    <property type="evidence" value="ECO:0007669"/>
    <property type="project" value="UniProtKB-KW"/>
</dbReference>
<evidence type="ECO:0000256" key="2">
    <source>
        <dbReference type="ARBA" id="ARBA00022771"/>
    </source>
</evidence>